<sequence length="116" mass="12846">MVALPVCVITHGYAGPATWHGDTWLPATRVEFGEKTPRRNLFSCNVAAFSPSSRECEVISRFCFKSGNFCRLCVTSVIKHGQGAERLPCGFLPLKPRFKQDSTVPFVYCGLPYGQT</sequence>
<evidence type="ECO:0000313" key="2">
    <source>
        <dbReference type="Proteomes" id="UP000194641"/>
    </source>
</evidence>
<comment type="caution">
    <text evidence="1">The sequence shown here is derived from an EMBL/GenBank/DDBJ whole genome shotgun (WGS) entry which is preliminary data.</text>
</comment>
<proteinExistence type="predicted"/>
<dbReference type="EMBL" id="JOPA01000035">
    <property type="protein sequence ID" value="OUI91507.1"/>
    <property type="molecule type" value="Genomic_DNA"/>
</dbReference>
<organism evidence="1 2">
    <name type="scientific">Acetobacter indonesiensis</name>
    <dbReference type="NCBI Taxonomy" id="104101"/>
    <lineage>
        <taxon>Bacteria</taxon>
        <taxon>Pseudomonadati</taxon>
        <taxon>Pseudomonadota</taxon>
        <taxon>Alphaproteobacteria</taxon>
        <taxon>Acetobacterales</taxon>
        <taxon>Acetobacteraceae</taxon>
        <taxon>Acetobacter</taxon>
    </lineage>
</organism>
<gene>
    <name evidence="1" type="ORF">HK17_11165</name>
</gene>
<protein>
    <submittedName>
        <fullName evidence="1">Uncharacterized protein</fullName>
    </submittedName>
</protein>
<name>A0A252ANX6_9PROT</name>
<dbReference type="AlphaFoldDB" id="A0A252ANX6"/>
<accession>A0A252ANX6</accession>
<reference evidence="2" key="1">
    <citation type="submission" date="2014-06" db="EMBL/GenBank/DDBJ databases">
        <authorList>
            <person name="Winans N.J."/>
            <person name="Newell P.D."/>
            <person name="Douglas A.E."/>
        </authorList>
    </citation>
    <scope>NUCLEOTIDE SEQUENCE [LARGE SCALE GENOMIC DNA]</scope>
</reference>
<evidence type="ECO:0000313" key="1">
    <source>
        <dbReference type="EMBL" id="OUI91507.1"/>
    </source>
</evidence>
<dbReference type="Proteomes" id="UP000194641">
    <property type="component" value="Unassembled WGS sequence"/>
</dbReference>